<dbReference type="Proteomes" id="UP000270094">
    <property type="component" value="Unassembled WGS sequence"/>
</dbReference>
<evidence type="ECO:0000259" key="5">
    <source>
        <dbReference type="PROSITE" id="PS50055"/>
    </source>
</evidence>
<dbReference type="EC" id="3.1.3.48" evidence="2"/>
<dbReference type="EMBL" id="UYYB01015085">
    <property type="protein sequence ID" value="VDM70200.1"/>
    <property type="molecule type" value="Genomic_DNA"/>
</dbReference>
<protein>
    <recommendedName>
        <fullName evidence="2">protein-tyrosine-phosphatase</fullName>
        <ecNumber evidence="2">3.1.3.48</ecNumber>
    </recommendedName>
</protein>
<dbReference type="InterPro" id="IPR029021">
    <property type="entry name" value="Prot-tyrosine_phosphatase-like"/>
</dbReference>
<feature type="domain" description="Tyrosine-protein phosphatase" evidence="5">
    <location>
        <begin position="74"/>
        <end position="169"/>
    </location>
</feature>
<keyword evidence="7" id="KW-1185">Reference proteome</keyword>
<evidence type="ECO:0000256" key="2">
    <source>
        <dbReference type="ARBA" id="ARBA00013064"/>
    </source>
</evidence>
<sequence length="201" mass="23429">MYDFEGSTASTQTLSTYLHKITVSNVYRMFFNYTQVLQVCTPDTNARANLKIVKVPTFSAIPTSVAQPTAFMEDKLPKSFHDFYLVCFRNPTEDHDYIHANWVDGYREPKKFILTQAPLAHTIYQFWNMVWQEKSVLVVSMIQMFDINGAEVVPRIYDEPRNSLTFSRIFDDIKLVHCGTQCIRRSYDATILKVRVNFRSI</sequence>
<dbReference type="PANTHER" id="PTHR19134:SF562">
    <property type="entry name" value="PROTEIN-TYROSINE-PHOSPHATASE"/>
    <property type="match status" value="1"/>
</dbReference>
<dbReference type="PROSITE" id="PS50055">
    <property type="entry name" value="TYR_PHOSPHATASE_PTP"/>
    <property type="match status" value="1"/>
</dbReference>
<proteinExistence type="inferred from homology"/>
<comment type="similarity">
    <text evidence="1">Belongs to the protein-tyrosine phosphatase family.</text>
</comment>
<evidence type="ECO:0000256" key="3">
    <source>
        <dbReference type="ARBA" id="ARBA00022801"/>
    </source>
</evidence>
<dbReference type="InterPro" id="IPR050348">
    <property type="entry name" value="Protein-Tyr_Phosphatase"/>
</dbReference>
<dbReference type="InterPro" id="IPR000242">
    <property type="entry name" value="PTP_cat"/>
</dbReference>
<evidence type="ECO:0000256" key="1">
    <source>
        <dbReference type="ARBA" id="ARBA00009580"/>
    </source>
</evidence>
<organism evidence="6 7">
    <name type="scientific">Strongylus vulgaris</name>
    <name type="common">Blood worm</name>
    <dbReference type="NCBI Taxonomy" id="40348"/>
    <lineage>
        <taxon>Eukaryota</taxon>
        <taxon>Metazoa</taxon>
        <taxon>Ecdysozoa</taxon>
        <taxon>Nematoda</taxon>
        <taxon>Chromadorea</taxon>
        <taxon>Rhabditida</taxon>
        <taxon>Rhabditina</taxon>
        <taxon>Rhabditomorpha</taxon>
        <taxon>Strongyloidea</taxon>
        <taxon>Strongylidae</taxon>
        <taxon>Strongylus</taxon>
    </lineage>
</organism>
<dbReference type="OrthoDB" id="10051650at2759"/>
<dbReference type="Gene3D" id="3.90.190.10">
    <property type="entry name" value="Protein tyrosine phosphatase superfamily"/>
    <property type="match status" value="1"/>
</dbReference>
<dbReference type="AlphaFoldDB" id="A0A3P7IBG2"/>
<dbReference type="Pfam" id="PF00102">
    <property type="entry name" value="Y_phosphatase"/>
    <property type="match status" value="1"/>
</dbReference>
<gene>
    <name evidence="6" type="ORF">SVUK_LOCUS5198</name>
</gene>
<dbReference type="PANTHER" id="PTHR19134">
    <property type="entry name" value="RECEPTOR-TYPE TYROSINE-PROTEIN PHOSPHATASE"/>
    <property type="match status" value="1"/>
</dbReference>
<dbReference type="SUPFAM" id="SSF52799">
    <property type="entry name" value="(Phosphotyrosine protein) phosphatases II"/>
    <property type="match status" value="1"/>
</dbReference>
<reference evidence="6 7" key="1">
    <citation type="submission" date="2018-11" db="EMBL/GenBank/DDBJ databases">
        <authorList>
            <consortium name="Pathogen Informatics"/>
        </authorList>
    </citation>
    <scope>NUCLEOTIDE SEQUENCE [LARGE SCALE GENOMIC DNA]</scope>
</reference>
<dbReference type="PRINTS" id="PR00700">
    <property type="entry name" value="PRTYPHPHTASE"/>
</dbReference>
<keyword evidence="4" id="KW-0904">Protein phosphatase</keyword>
<keyword evidence="3" id="KW-0378">Hydrolase</keyword>
<name>A0A3P7IBG2_STRVU</name>
<evidence type="ECO:0000313" key="7">
    <source>
        <dbReference type="Proteomes" id="UP000270094"/>
    </source>
</evidence>
<dbReference type="GO" id="GO:0004725">
    <property type="term" value="F:protein tyrosine phosphatase activity"/>
    <property type="evidence" value="ECO:0007669"/>
    <property type="project" value="UniProtKB-EC"/>
</dbReference>
<evidence type="ECO:0000313" key="6">
    <source>
        <dbReference type="EMBL" id="VDM70200.1"/>
    </source>
</evidence>
<accession>A0A3P7IBG2</accession>
<evidence type="ECO:0000256" key="4">
    <source>
        <dbReference type="ARBA" id="ARBA00022912"/>
    </source>
</evidence>